<feature type="transmembrane region" description="Helical" evidence="12">
    <location>
        <begin position="61"/>
        <end position="83"/>
    </location>
</feature>
<feature type="transmembrane region" description="Helical" evidence="12">
    <location>
        <begin position="95"/>
        <end position="119"/>
    </location>
</feature>
<evidence type="ECO:0000256" key="6">
    <source>
        <dbReference type="ARBA" id="ARBA00023136"/>
    </source>
</evidence>
<evidence type="ECO:0000256" key="2">
    <source>
        <dbReference type="ARBA" id="ARBA00022475"/>
    </source>
</evidence>
<dbReference type="AlphaFoldDB" id="A0A6P3VPY9"/>
<keyword evidence="9" id="KW-0325">Glycoprotein</keyword>
<evidence type="ECO:0000256" key="10">
    <source>
        <dbReference type="ARBA" id="ARBA00023224"/>
    </source>
</evidence>
<evidence type="ECO:0000256" key="4">
    <source>
        <dbReference type="ARBA" id="ARBA00022989"/>
    </source>
</evidence>
<reference evidence="15" key="1">
    <citation type="submission" date="2025-08" db="UniProtKB">
        <authorList>
            <consortium name="RefSeq"/>
        </authorList>
    </citation>
    <scope>IDENTIFICATION</scope>
</reference>
<keyword evidence="10 11" id="KW-0807">Transducer</keyword>
<feature type="transmembrane region" description="Helical" evidence="12">
    <location>
        <begin position="270"/>
        <end position="292"/>
    </location>
</feature>
<dbReference type="PROSITE" id="PS00237">
    <property type="entry name" value="G_PROTEIN_RECEP_F1_1"/>
    <property type="match status" value="1"/>
</dbReference>
<feature type="transmembrane region" description="Helical" evidence="12">
    <location>
        <begin position="231"/>
        <end position="250"/>
    </location>
</feature>
<keyword evidence="2" id="KW-1003">Cell membrane</keyword>
<evidence type="ECO:0000256" key="7">
    <source>
        <dbReference type="ARBA" id="ARBA00023157"/>
    </source>
</evidence>
<dbReference type="PRINTS" id="PR00237">
    <property type="entry name" value="GPCRRHODOPSN"/>
</dbReference>
<evidence type="ECO:0000256" key="11">
    <source>
        <dbReference type="RuleBase" id="RU000688"/>
    </source>
</evidence>
<dbReference type="PANTHER" id="PTHR24234:SF10">
    <property type="entry name" value="G-PROTEIN COUPLED RECEPTOR 4"/>
    <property type="match status" value="1"/>
</dbReference>
<evidence type="ECO:0000313" key="14">
    <source>
        <dbReference type="Proteomes" id="UP000515152"/>
    </source>
</evidence>
<dbReference type="RefSeq" id="XP_012677928.2">
    <property type="nucleotide sequence ID" value="XM_012822474.2"/>
</dbReference>
<evidence type="ECO:0000256" key="8">
    <source>
        <dbReference type="ARBA" id="ARBA00023170"/>
    </source>
</evidence>
<dbReference type="GeneID" id="105895782"/>
<name>A0A6P3VPY9_CLUHA</name>
<dbReference type="PANTHER" id="PTHR24234">
    <property type="entry name" value="LYSOPHOSPHATIDIC ACID RECEPTOR 5/SPHINGOSYLPHOSPHORYLCHOLINE RECEPTOR"/>
    <property type="match status" value="1"/>
</dbReference>
<comment type="similarity">
    <text evidence="11">Belongs to the G-protein coupled receptor 1 family.</text>
</comment>
<gene>
    <name evidence="15" type="primary">LOC105895782</name>
</gene>
<evidence type="ECO:0000256" key="12">
    <source>
        <dbReference type="SAM" id="Phobius"/>
    </source>
</evidence>
<keyword evidence="3 11" id="KW-0812">Transmembrane</keyword>
<keyword evidence="5 11" id="KW-0297">G-protein coupled receptor</keyword>
<feature type="domain" description="G-protein coupled receptors family 1 profile" evidence="13">
    <location>
        <begin position="43"/>
        <end position="289"/>
    </location>
</feature>
<comment type="subcellular location">
    <subcellularLocation>
        <location evidence="1">Cell membrane</location>
        <topology evidence="1">Multi-pass membrane protein</topology>
    </subcellularLocation>
</comment>
<organism evidence="14 15">
    <name type="scientific">Clupea harengus</name>
    <name type="common">Atlantic herring</name>
    <dbReference type="NCBI Taxonomy" id="7950"/>
    <lineage>
        <taxon>Eukaryota</taxon>
        <taxon>Metazoa</taxon>
        <taxon>Chordata</taxon>
        <taxon>Craniata</taxon>
        <taxon>Vertebrata</taxon>
        <taxon>Euteleostomi</taxon>
        <taxon>Actinopterygii</taxon>
        <taxon>Neopterygii</taxon>
        <taxon>Teleostei</taxon>
        <taxon>Clupei</taxon>
        <taxon>Clupeiformes</taxon>
        <taxon>Clupeoidei</taxon>
        <taxon>Clupeidae</taxon>
        <taxon>Clupea</taxon>
    </lineage>
</organism>
<dbReference type="PROSITE" id="PS50262">
    <property type="entry name" value="G_PROTEIN_RECEP_F1_2"/>
    <property type="match status" value="1"/>
</dbReference>
<evidence type="ECO:0000256" key="1">
    <source>
        <dbReference type="ARBA" id="ARBA00004651"/>
    </source>
</evidence>
<evidence type="ECO:0000256" key="9">
    <source>
        <dbReference type="ARBA" id="ARBA00023180"/>
    </source>
</evidence>
<dbReference type="OrthoDB" id="6021389at2759"/>
<dbReference type="InterPro" id="IPR017452">
    <property type="entry name" value="GPCR_Rhodpsn_7TM"/>
</dbReference>
<evidence type="ECO:0000259" key="13">
    <source>
        <dbReference type="PROSITE" id="PS50262"/>
    </source>
</evidence>
<dbReference type="InterPro" id="IPR000276">
    <property type="entry name" value="GPCR_Rhodpsn"/>
</dbReference>
<keyword evidence="6 12" id="KW-0472">Membrane</keyword>
<keyword evidence="14" id="KW-1185">Reference proteome</keyword>
<dbReference type="GO" id="GO:0004930">
    <property type="term" value="F:G protein-coupled receptor activity"/>
    <property type="evidence" value="ECO:0007669"/>
    <property type="project" value="UniProtKB-KW"/>
</dbReference>
<keyword evidence="8 11" id="KW-0675">Receptor</keyword>
<dbReference type="SUPFAM" id="SSF81321">
    <property type="entry name" value="Family A G protein-coupled receptor-like"/>
    <property type="match status" value="1"/>
</dbReference>
<dbReference type="Gene3D" id="1.20.1070.10">
    <property type="entry name" value="Rhodopsin 7-helix transmembrane proteins"/>
    <property type="match status" value="1"/>
</dbReference>
<proteinExistence type="inferred from homology"/>
<dbReference type="Pfam" id="PF00001">
    <property type="entry name" value="7tm_1"/>
    <property type="match status" value="1"/>
</dbReference>
<dbReference type="GO" id="GO:0005886">
    <property type="term" value="C:plasma membrane"/>
    <property type="evidence" value="ECO:0007669"/>
    <property type="project" value="UniProtKB-SubCell"/>
</dbReference>
<dbReference type="KEGG" id="char:105895782"/>
<evidence type="ECO:0000313" key="15">
    <source>
        <dbReference type="RefSeq" id="XP_012677928.2"/>
    </source>
</evidence>
<keyword evidence="4 12" id="KW-1133">Transmembrane helix</keyword>
<feature type="transmembrane region" description="Helical" evidence="12">
    <location>
        <begin position="140"/>
        <end position="160"/>
    </location>
</feature>
<accession>A0A6P3VPY9</accession>
<protein>
    <submittedName>
        <fullName evidence="15">Ovarian cancer G-protein coupled receptor 1-like</fullName>
    </submittedName>
</protein>
<evidence type="ECO:0000256" key="5">
    <source>
        <dbReference type="ARBA" id="ARBA00023040"/>
    </source>
</evidence>
<keyword evidence="7" id="KW-1015">Disulfide bond</keyword>
<feature type="transmembrane region" description="Helical" evidence="12">
    <location>
        <begin position="188"/>
        <end position="211"/>
    </location>
</feature>
<dbReference type="Proteomes" id="UP000515152">
    <property type="component" value="Chromosome 14"/>
</dbReference>
<feature type="transmembrane region" description="Helical" evidence="12">
    <location>
        <begin position="32"/>
        <end position="54"/>
    </location>
</feature>
<evidence type="ECO:0000256" key="3">
    <source>
        <dbReference type="ARBA" id="ARBA00022692"/>
    </source>
</evidence>
<sequence length="330" mass="36937">MELVTFSNESNANSSKDCDTEDVVERFIYPTAYSVFFIIGFPANCLSFYVACLLMRKGNTVAVYLVNLCVSDLLYTITLPVWIELSLGQPVDSTLCTLIACVMYNSFYVGSGLLCCISVDRYLAVVYPFYFGWVREVRTAVVVSAMVWGFELIVHVHLLAHSGTLGSFSAQRLCEERMPMRPADANVAIVRVALGFLLPLFLMAFCFHQIIKALNDSVSLEAAERRKIRNLLLLLLVTYMVAFTPYQVVMLLRAMLEVGDCGNALLLRNYYMVFVATTTINSVADPIIYCLLSESAKTELKAILYNGRVTLRKLQHSGRDSVISSVVRHD</sequence>